<evidence type="ECO:0000256" key="2">
    <source>
        <dbReference type="SAM" id="Phobius"/>
    </source>
</evidence>
<organism evidence="3 4">
    <name type="scientific">Streptomyces subrutilus</name>
    <dbReference type="NCBI Taxonomy" id="36818"/>
    <lineage>
        <taxon>Bacteria</taxon>
        <taxon>Bacillati</taxon>
        <taxon>Actinomycetota</taxon>
        <taxon>Actinomycetes</taxon>
        <taxon>Kitasatosporales</taxon>
        <taxon>Streptomycetaceae</taxon>
        <taxon>Streptomyces</taxon>
    </lineage>
</organism>
<proteinExistence type="predicted"/>
<comment type="caution">
    <text evidence="3">The sequence shown here is derived from an EMBL/GenBank/DDBJ whole genome shotgun (WGS) entry which is preliminary data.</text>
</comment>
<gene>
    <name evidence="3" type="ORF">BGK67_18290</name>
</gene>
<keyword evidence="4" id="KW-1185">Reference proteome</keyword>
<sequence length="305" mass="32745">MTEQNTTGPAPEATEPAPVAEPAAVAVAEPAPVAVAESAPVAEPEAPAVPAAPKDRRKLFAFLRWTAAVLVFGVAGTGVTYGMVQPERTDIPGLSTEDDGRWVYPALAKPTLVPGAAQPFAEDNENGIHFASLQELLLPAPQGSRPDPDLKLEKDQAVSPDTFLEEYESTVREKMKQGFADDGLRQIAGRGWLMPDGTRTRVYLLRFHSSGFVDAFQGCGIDMNVNGVNRMEGDTTWNKAKNAQSAPDLRDVSLLAEAHPAGEEQVKAGCVQSGDIQAVIFQTRKGTVETIPFHQAVILQEQLLH</sequence>
<dbReference type="Proteomes" id="UP000095705">
    <property type="component" value="Unassembled WGS sequence"/>
</dbReference>
<evidence type="ECO:0000256" key="1">
    <source>
        <dbReference type="SAM" id="MobiDB-lite"/>
    </source>
</evidence>
<keyword evidence="2" id="KW-0472">Membrane</keyword>
<evidence type="ECO:0000313" key="3">
    <source>
        <dbReference type="EMBL" id="OEJ33008.1"/>
    </source>
</evidence>
<dbReference type="OrthoDB" id="3851768at2"/>
<feature type="compositionally biased region" description="Low complexity" evidence="1">
    <location>
        <begin position="9"/>
        <end position="23"/>
    </location>
</feature>
<dbReference type="RefSeq" id="WP_069921261.1">
    <property type="nucleotide sequence ID" value="NZ_MEHK01000001.1"/>
</dbReference>
<evidence type="ECO:0000313" key="4">
    <source>
        <dbReference type="Proteomes" id="UP000095705"/>
    </source>
</evidence>
<reference evidence="3 4" key="1">
    <citation type="submission" date="2016-08" db="EMBL/GenBank/DDBJ databases">
        <title>The complete genome of Streptomyces subrutilus 10-1-1.</title>
        <authorList>
            <person name="Chen X."/>
        </authorList>
    </citation>
    <scope>NUCLEOTIDE SEQUENCE [LARGE SCALE GENOMIC DNA]</scope>
    <source>
        <strain evidence="3 4">10-1-1</strain>
    </source>
</reference>
<feature type="transmembrane region" description="Helical" evidence="2">
    <location>
        <begin position="62"/>
        <end position="84"/>
    </location>
</feature>
<dbReference type="AlphaFoldDB" id="A0A1E5PTV6"/>
<feature type="region of interest" description="Disordered" evidence="1">
    <location>
        <begin position="1"/>
        <end position="23"/>
    </location>
</feature>
<accession>A0A1E5PTV6</accession>
<dbReference type="EMBL" id="MEHK01000001">
    <property type="protein sequence ID" value="OEJ33008.1"/>
    <property type="molecule type" value="Genomic_DNA"/>
</dbReference>
<protein>
    <submittedName>
        <fullName evidence="3">Uncharacterized protein</fullName>
    </submittedName>
</protein>
<name>A0A1E5PTV6_9ACTN</name>
<dbReference type="STRING" id="36818.BGK67_18290"/>
<keyword evidence="2" id="KW-0812">Transmembrane</keyword>
<keyword evidence="2" id="KW-1133">Transmembrane helix</keyword>